<gene>
    <name evidence="10" type="ORF">K7G82_02660</name>
</gene>
<keyword evidence="3" id="KW-1134">Transmembrane beta strand</keyword>
<evidence type="ECO:0000256" key="6">
    <source>
        <dbReference type="ARBA" id="ARBA00023136"/>
    </source>
</evidence>
<keyword evidence="11" id="KW-1185">Reference proteome</keyword>
<keyword evidence="10" id="KW-0675">Receptor</keyword>
<dbReference type="PANTHER" id="PTHR32552:SF82">
    <property type="entry name" value="FCUA PROTEIN"/>
    <property type="match status" value="1"/>
</dbReference>
<dbReference type="InterPro" id="IPR039426">
    <property type="entry name" value="TonB-dep_rcpt-like"/>
</dbReference>
<reference evidence="10 11" key="1">
    <citation type="submission" date="2021-08" db="EMBL/GenBank/DDBJ databases">
        <authorList>
            <person name="Tuo L."/>
        </authorList>
    </citation>
    <scope>NUCLEOTIDE SEQUENCE [LARGE SCALE GENOMIC DNA]</scope>
    <source>
        <strain evidence="10 11">JCM 31229</strain>
    </source>
</reference>
<comment type="subcellular location">
    <subcellularLocation>
        <location evidence="1">Cell outer membrane</location>
        <topology evidence="1">Multi-pass membrane protein</topology>
    </subcellularLocation>
</comment>
<evidence type="ECO:0000313" key="11">
    <source>
        <dbReference type="Proteomes" id="UP000706039"/>
    </source>
</evidence>
<evidence type="ECO:0000256" key="2">
    <source>
        <dbReference type="ARBA" id="ARBA00022448"/>
    </source>
</evidence>
<feature type="domain" description="TonB-dependent receptor-like beta-barrel" evidence="9">
    <location>
        <begin position="216"/>
        <end position="600"/>
    </location>
</feature>
<feature type="signal peptide" evidence="8">
    <location>
        <begin position="1"/>
        <end position="29"/>
    </location>
</feature>
<organism evidence="10 11">
    <name type="scientific">Sphingomonas colocasiae</name>
    <dbReference type="NCBI Taxonomy" id="1848973"/>
    <lineage>
        <taxon>Bacteria</taxon>
        <taxon>Pseudomonadati</taxon>
        <taxon>Pseudomonadota</taxon>
        <taxon>Alphaproteobacteria</taxon>
        <taxon>Sphingomonadales</taxon>
        <taxon>Sphingomonadaceae</taxon>
        <taxon>Sphingomonas</taxon>
    </lineage>
</organism>
<dbReference type="Proteomes" id="UP000706039">
    <property type="component" value="Unassembled WGS sequence"/>
</dbReference>
<evidence type="ECO:0000259" key="9">
    <source>
        <dbReference type="Pfam" id="PF00593"/>
    </source>
</evidence>
<dbReference type="Pfam" id="PF00593">
    <property type="entry name" value="TonB_dep_Rec_b-barrel"/>
    <property type="match status" value="1"/>
</dbReference>
<proteinExistence type="predicted"/>
<evidence type="ECO:0000256" key="1">
    <source>
        <dbReference type="ARBA" id="ARBA00004571"/>
    </source>
</evidence>
<keyword evidence="6" id="KW-0472">Membrane</keyword>
<accession>A0ABS7PM88</accession>
<evidence type="ECO:0000313" key="10">
    <source>
        <dbReference type="EMBL" id="MBY8821174.1"/>
    </source>
</evidence>
<sequence length="645" mass="69603">MSFSPVHVRRIFSASVAALALGGTAAAQRADDNAVRSAEDAFGTTIGNEDIGLYNPNEARGFSAIDAGNARIDGLYFDQQIDPVSHLISAATIRIGISAQSYPLPAPTGIVDYALIRAGDKPVRSLLASAGPFGSLGIEADLQLPLQRDRLSLVAGGTLNKTDDGYSAASGYANIAVMPRWTPSDRFELIVFGSTSWSWAGETQPAIYVAGDYLPPRIKRDRFYGQSWADNRNVGANFGALARLDLGRTTVRFGAFRSLFSIDRNYADLFLDTLPDGTANRVMVQERDTRFASMSGELRLTHDFGADRAPQRVHLVVRARDQHRRYGGAALVDLGVARIGIPDPQPEPVIAFGPKTRDHVRQLTGALAYEGRLFGRLELSAGLQKAFYRKETIAPDDPVPVEGRDSPWLANVAGAMRVVGGLAVYGSYTQGLEEGGVAPNNAVNRNAASPALRTRQVDAGLRYAFSDNLRLVAGVFDVRKPYFNIDPDGVYRRLGDFRQRGIEMSLTGSPVQGLYLVAGTLFLDPRVTGEEVRAGIIGRKPVGQTSRLTIVSGEYELPWAKAFSVGATVTSVGARMASADNRLSIPARSVLDLSARYRFKLAGAPASIVARLGNLFNNFGWRTNASAVFVPNGQRRLSVSMAADF</sequence>
<dbReference type="PANTHER" id="PTHR32552">
    <property type="entry name" value="FERRICHROME IRON RECEPTOR-RELATED"/>
    <property type="match status" value="1"/>
</dbReference>
<dbReference type="InterPro" id="IPR000531">
    <property type="entry name" value="Beta-barrel_TonB"/>
</dbReference>
<dbReference type="SUPFAM" id="SSF56935">
    <property type="entry name" value="Porins"/>
    <property type="match status" value="1"/>
</dbReference>
<keyword evidence="2" id="KW-0813">Transport</keyword>
<comment type="caution">
    <text evidence="10">The sequence shown here is derived from an EMBL/GenBank/DDBJ whole genome shotgun (WGS) entry which is preliminary data.</text>
</comment>
<protein>
    <submittedName>
        <fullName evidence="10">TonB-dependent receptor</fullName>
    </submittedName>
</protein>
<feature type="chain" id="PRO_5047291814" evidence="8">
    <location>
        <begin position="30"/>
        <end position="645"/>
    </location>
</feature>
<evidence type="ECO:0000256" key="5">
    <source>
        <dbReference type="ARBA" id="ARBA00023077"/>
    </source>
</evidence>
<dbReference type="RefSeq" id="WP_222988254.1">
    <property type="nucleotide sequence ID" value="NZ_JAINVV010000001.1"/>
</dbReference>
<evidence type="ECO:0000256" key="3">
    <source>
        <dbReference type="ARBA" id="ARBA00022452"/>
    </source>
</evidence>
<evidence type="ECO:0000256" key="7">
    <source>
        <dbReference type="ARBA" id="ARBA00023237"/>
    </source>
</evidence>
<evidence type="ECO:0000256" key="8">
    <source>
        <dbReference type="SAM" id="SignalP"/>
    </source>
</evidence>
<keyword evidence="5" id="KW-0798">TonB box</keyword>
<dbReference type="InterPro" id="IPR036942">
    <property type="entry name" value="Beta-barrel_TonB_sf"/>
</dbReference>
<dbReference type="EMBL" id="JAINVV010000001">
    <property type="protein sequence ID" value="MBY8821174.1"/>
    <property type="molecule type" value="Genomic_DNA"/>
</dbReference>
<keyword evidence="7" id="KW-0998">Cell outer membrane</keyword>
<keyword evidence="4" id="KW-0812">Transmembrane</keyword>
<evidence type="ECO:0000256" key="4">
    <source>
        <dbReference type="ARBA" id="ARBA00022692"/>
    </source>
</evidence>
<name>A0ABS7PM88_9SPHN</name>
<dbReference type="Gene3D" id="2.40.170.20">
    <property type="entry name" value="TonB-dependent receptor, beta-barrel domain"/>
    <property type="match status" value="1"/>
</dbReference>
<keyword evidence="8" id="KW-0732">Signal</keyword>